<dbReference type="AlphaFoldDB" id="A0A7D5LB17"/>
<evidence type="ECO:0000256" key="1">
    <source>
        <dbReference type="SAM" id="Phobius"/>
    </source>
</evidence>
<gene>
    <name evidence="2" type="ORF">HUG12_11110</name>
</gene>
<dbReference type="OrthoDB" id="204150at2157"/>
<dbReference type="EMBL" id="CP058579">
    <property type="protein sequence ID" value="QLG62247.1"/>
    <property type="molecule type" value="Genomic_DNA"/>
</dbReference>
<name>A0A7D5LB17_9EURY</name>
<dbReference type="KEGG" id="halu:HUG12_11110"/>
<keyword evidence="1" id="KW-1133">Transmembrane helix</keyword>
<organism evidence="2 3">
    <name type="scientific">Halorarum salinum</name>
    <dbReference type="NCBI Taxonomy" id="2743089"/>
    <lineage>
        <taxon>Archaea</taxon>
        <taxon>Methanobacteriati</taxon>
        <taxon>Methanobacteriota</taxon>
        <taxon>Stenosarchaea group</taxon>
        <taxon>Halobacteria</taxon>
        <taxon>Halobacteriales</taxon>
        <taxon>Haloferacaceae</taxon>
        <taxon>Halorarum</taxon>
    </lineage>
</organism>
<protein>
    <submittedName>
        <fullName evidence="2">Uncharacterized protein</fullName>
    </submittedName>
</protein>
<evidence type="ECO:0000313" key="3">
    <source>
        <dbReference type="Proteomes" id="UP000509626"/>
    </source>
</evidence>
<sequence length="134" mass="14995">MQGTILGFVVGSLIGAVATSVGSYVVLRRRRRAAVKRLRLAFETELAALSYVEELSEAGRYEELAASVEDPVVYETNAGEIGRLTDEEVEALVTFYTDLYWLHEQQDIEDKKERVDGIADEWRRALEAVRAAAD</sequence>
<dbReference type="RefSeq" id="WP_179268832.1">
    <property type="nucleotide sequence ID" value="NZ_CP058579.1"/>
</dbReference>
<proteinExistence type="predicted"/>
<feature type="transmembrane region" description="Helical" evidence="1">
    <location>
        <begin position="6"/>
        <end position="27"/>
    </location>
</feature>
<keyword evidence="1" id="KW-0472">Membrane</keyword>
<dbReference type="Proteomes" id="UP000509626">
    <property type="component" value="Chromosome"/>
</dbReference>
<accession>A0A7D5LB17</accession>
<evidence type="ECO:0000313" key="2">
    <source>
        <dbReference type="EMBL" id="QLG62247.1"/>
    </source>
</evidence>
<reference evidence="2 3" key="1">
    <citation type="submission" date="2020-06" db="EMBL/GenBank/DDBJ databases">
        <title>NJ-3-1, isolated from saline soil.</title>
        <authorList>
            <person name="Cui H.L."/>
            <person name="Shi X."/>
        </authorList>
    </citation>
    <scope>NUCLEOTIDE SEQUENCE [LARGE SCALE GENOMIC DNA]</scope>
    <source>
        <strain evidence="2 3">NJ-3-1</strain>
    </source>
</reference>
<keyword evidence="1" id="KW-0812">Transmembrane</keyword>
<dbReference type="GeneID" id="56038015"/>
<keyword evidence="3" id="KW-1185">Reference proteome</keyword>